<comment type="caution">
    <text evidence="3">The sequence shown here is derived from an EMBL/GenBank/DDBJ whole genome shotgun (WGS) entry which is preliminary data.</text>
</comment>
<keyword evidence="4" id="KW-1185">Reference proteome</keyword>
<dbReference type="RefSeq" id="WP_048381377.1">
    <property type="nucleotide sequence ID" value="NZ_LDYE01000011.1"/>
</dbReference>
<feature type="region of interest" description="Disordered" evidence="1">
    <location>
        <begin position="195"/>
        <end position="226"/>
    </location>
</feature>
<dbReference type="AlphaFoldDB" id="A0A2A9DL08"/>
<protein>
    <recommendedName>
        <fullName evidence="5">Secreted protein</fullName>
    </recommendedName>
</protein>
<evidence type="ECO:0008006" key="5">
    <source>
        <dbReference type="Google" id="ProtNLM"/>
    </source>
</evidence>
<feature type="compositionally biased region" description="Low complexity" evidence="1">
    <location>
        <begin position="29"/>
        <end position="66"/>
    </location>
</feature>
<evidence type="ECO:0000313" key="3">
    <source>
        <dbReference type="EMBL" id="PFG27061.1"/>
    </source>
</evidence>
<organism evidence="3 4">
    <name type="scientific">Corynebacterium renale</name>
    <dbReference type="NCBI Taxonomy" id="1724"/>
    <lineage>
        <taxon>Bacteria</taxon>
        <taxon>Bacillati</taxon>
        <taxon>Actinomycetota</taxon>
        <taxon>Actinomycetes</taxon>
        <taxon>Mycobacteriales</taxon>
        <taxon>Corynebacteriaceae</taxon>
        <taxon>Corynebacterium</taxon>
    </lineage>
</organism>
<gene>
    <name evidence="3" type="ORF">ATK06_0109</name>
</gene>
<dbReference type="EMBL" id="PDJF01000001">
    <property type="protein sequence ID" value="PFG27061.1"/>
    <property type="molecule type" value="Genomic_DNA"/>
</dbReference>
<evidence type="ECO:0000313" key="4">
    <source>
        <dbReference type="Proteomes" id="UP000221653"/>
    </source>
</evidence>
<dbReference type="STRING" id="1724.GCA_001044175_00210"/>
<keyword evidence="2" id="KW-0732">Signal</keyword>
<feature type="compositionally biased region" description="Acidic residues" evidence="1">
    <location>
        <begin position="202"/>
        <end position="211"/>
    </location>
</feature>
<accession>A0A2A9DL08</accession>
<sequence>MASSTCVRLIVSVAATVFATSALVACGSGQETPATSTEASTEVSSTVETSSDATTTSSSTASATETTTKKDDGVAQVAETFSTLAPKSLFAQFDSCNPNGLENSMECSGSEIGQFQFFDTESKAASTAQLLTELRSSRVVLDTGSHIIGWTTLGNNAVVTVVDTHKAQVMQQMISSDKVDPEERIKKLGLVEHVEKHFSSGESDESSEGEGTESASATPTSSPARS</sequence>
<reference evidence="3 4" key="1">
    <citation type="submission" date="2017-10" db="EMBL/GenBank/DDBJ databases">
        <title>Sequencing the genomes of 1000 actinobacteria strains.</title>
        <authorList>
            <person name="Klenk H.-P."/>
        </authorList>
    </citation>
    <scope>NUCLEOTIDE SEQUENCE [LARGE SCALE GENOMIC DNA]</scope>
    <source>
        <strain evidence="3 4">DSM 20688</strain>
    </source>
</reference>
<name>A0A2A9DL08_9CORY</name>
<feature type="signal peptide" evidence="2">
    <location>
        <begin position="1"/>
        <end position="24"/>
    </location>
</feature>
<feature type="region of interest" description="Disordered" evidence="1">
    <location>
        <begin position="29"/>
        <end position="72"/>
    </location>
</feature>
<feature type="compositionally biased region" description="Low complexity" evidence="1">
    <location>
        <begin position="212"/>
        <end position="226"/>
    </location>
</feature>
<feature type="chain" id="PRO_5012473491" description="Secreted protein" evidence="2">
    <location>
        <begin position="25"/>
        <end position="226"/>
    </location>
</feature>
<evidence type="ECO:0000256" key="2">
    <source>
        <dbReference type="SAM" id="SignalP"/>
    </source>
</evidence>
<dbReference type="OrthoDB" id="4426945at2"/>
<dbReference type="Proteomes" id="UP000221653">
    <property type="component" value="Unassembled WGS sequence"/>
</dbReference>
<proteinExistence type="predicted"/>
<evidence type="ECO:0000256" key="1">
    <source>
        <dbReference type="SAM" id="MobiDB-lite"/>
    </source>
</evidence>